<protein>
    <recommendedName>
        <fullName evidence="5">GPI anchored protein</fullName>
    </recommendedName>
</protein>
<keyword evidence="2" id="KW-0732">Signal</keyword>
<organism evidence="3 4">
    <name type="scientific">Clonostachys solani</name>
    <dbReference type="NCBI Taxonomy" id="160281"/>
    <lineage>
        <taxon>Eukaryota</taxon>
        <taxon>Fungi</taxon>
        <taxon>Dikarya</taxon>
        <taxon>Ascomycota</taxon>
        <taxon>Pezizomycotina</taxon>
        <taxon>Sordariomycetes</taxon>
        <taxon>Hypocreomycetidae</taxon>
        <taxon>Hypocreales</taxon>
        <taxon>Bionectriaceae</taxon>
        <taxon>Clonostachys</taxon>
    </lineage>
</organism>
<proteinExistence type="predicted"/>
<feature type="chain" id="PRO_5040308760" description="GPI anchored protein" evidence="2">
    <location>
        <begin position="23"/>
        <end position="287"/>
    </location>
</feature>
<gene>
    <name evidence="3" type="ORF">CSOL1703_00008656</name>
</gene>
<reference evidence="3" key="1">
    <citation type="submission" date="2021-10" db="EMBL/GenBank/DDBJ databases">
        <authorList>
            <person name="Piombo E."/>
        </authorList>
    </citation>
    <scope>NUCLEOTIDE SEQUENCE</scope>
</reference>
<sequence length="287" mass="29624">MRLDHCLLYELLLLALGVLANASTEAVSANPRKSFQGIAQVRSDGLLGTSDLDARLVERAECAIGKKVCNNGCIPMLATCCSNGGGYCEATEYCFSDDGCCPIGKTCSGTGSCSSDEVPCGSKGYCMPSDGECCTSGTGYCPKGKSCIIRDGETYCSSDGSATSYTYNLGSTSLATSTRSLTLDLTLLSSSTERATTTTTARTIGFSSSFPSSSEEDSSSTTSSDFASETSEEASTSSTESTSTTSESRATTATDAAATTSQPGASTRVQVSGLVLLSWLSAMYLWA</sequence>
<dbReference type="EMBL" id="CABFOC020000082">
    <property type="protein sequence ID" value="CAH0058178.1"/>
    <property type="molecule type" value="Genomic_DNA"/>
</dbReference>
<dbReference type="Proteomes" id="UP000775872">
    <property type="component" value="Unassembled WGS sequence"/>
</dbReference>
<feature type="signal peptide" evidence="2">
    <location>
        <begin position="1"/>
        <end position="22"/>
    </location>
</feature>
<evidence type="ECO:0000256" key="2">
    <source>
        <dbReference type="SAM" id="SignalP"/>
    </source>
</evidence>
<feature type="compositionally biased region" description="Low complexity" evidence="1">
    <location>
        <begin position="205"/>
        <end position="261"/>
    </location>
</feature>
<name>A0A9P0EST0_9HYPO</name>
<evidence type="ECO:0000256" key="1">
    <source>
        <dbReference type="SAM" id="MobiDB-lite"/>
    </source>
</evidence>
<comment type="caution">
    <text evidence="3">The sequence shown here is derived from an EMBL/GenBank/DDBJ whole genome shotgun (WGS) entry which is preliminary data.</text>
</comment>
<dbReference type="OrthoDB" id="5152093at2759"/>
<keyword evidence="4" id="KW-1185">Reference proteome</keyword>
<evidence type="ECO:0000313" key="3">
    <source>
        <dbReference type="EMBL" id="CAH0058178.1"/>
    </source>
</evidence>
<evidence type="ECO:0000313" key="4">
    <source>
        <dbReference type="Proteomes" id="UP000775872"/>
    </source>
</evidence>
<accession>A0A9P0EST0</accession>
<evidence type="ECO:0008006" key="5">
    <source>
        <dbReference type="Google" id="ProtNLM"/>
    </source>
</evidence>
<dbReference type="AlphaFoldDB" id="A0A9P0EST0"/>
<feature type="region of interest" description="Disordered" evidence="1">
    <location>
        <begin position="205"/>
        <end position="265"/>
    </location>
</feature>